<dbReference type="Pfam" id="PF13692">
    <property type="entry name" value="Glyco_trans_1_4"/>
    <property type="match status" value="1"/>
</dbReference>
<organism evidence="4 5">
    <name type="scientific">Tranquillimonas rosea</name>
    <dbReference type="NCBI Taxonomy" id="641238"/>
    <lineage>
        <taxon>Bacteria</taxon>
        <taxon>Pseudomonadati</taxon>
        <taxon>Pseudomonadota</taxon>
        <taxon>Alphaproteobacteria</taxon>
        <taxon>Rhodobacterales</taxon>
        <taxon>Roseobacteraceae</taxon>
        <taxon>Tranquillimonas</taxon>
    </lineage>
</organism>
<name>A0A1H9TQ05_9RHOB</name>
<evidence type="ECO:0000256" key="1">
    <source>
        <dbReference type="ARBA" id="ARBA00022676"/>
    </source>
</evidence>
<dbReference type="AlphaFoldDB" id="A0A1H9TQ05"/>
<reference evidence="4 5" key="1">
    <citation type="submission" date="2016-10" db="EMBL/GenBank/DDBJ databases">
        <authorList>
            <person name="de Groot N.N."/>
        </authorList>
    </citation>
    <scope>NUCLEOTIDE SEQUENCE [LARGE SCALE GENOMIC DNA]</scope>
    <source>
        <strain evidence="4 5">DSM 23042</strain>
    </source>
</reference>
<keyword evidence="2 4" id="KW-0808">Transferase</keyword>
<evidence type="ECO:0000259" key="3">
    <source>
        <dbReference type="Pfam" id="PF13439"/>
    </source>
</evidence>
<dbReference type="InterPro" id="IPR028098">
    <property type="entry name" value="Glyco_trans_4-like_N"/>
</dbReference>
<keyword evidence="5" id="KW-1185">Reference proteome</keyword>
<sequence length="395" mass="41867">MKITWSIPVWGESLDSTRGDIVRARHLIGALRSNGHKVHVVERTSSSDTGTAMTGTGLMVAGYRGVLRRLMPRPLALTLRDMSRYSNSRTFGRRVAAEARRHGADLIVETQMNCAASGAVAARLSGLPLIVDDCSPSSEEEEIGSGLPTLAHRILMAQASGAVRVIATSSSVRDRLVGEGVPEQKLCIVRNGVDLARFDRADGSAIRARLGLGGRCVIGFAGSFLDWHRVDLLVEALGRMPTGADAHLLLVGTGPNLSAVLDRAGQLGIANRVTSVGSVQPDEIPAYLAAFDVGVLPDTLDYGNPMKLTEYAAAALPAVGADRPSVREVVRHGETGLLVPPRDIDALATALARLAADAETRRAMGRRGRSEVAAKASWSVLANRLVENIEVRAAA</sequence>
<dbReference type="GO" id="GO:0016757">
    <property type="term" value="F:glycosyltransferase activity"/>
    <property type="evidence" value="ECO:0007669"/>
    <property type="project" value="UniProtKB-KW"/>
</dbReference>
<dbReference type="Gene3D" id="3.40.50.2000">
    <property type="entry name" value="Glycogen Phosphorylase B"/>
    <property type="match status" value="2"/>
</dbReference>
<dbReference type="Pfam" id="PF13439">
    <property type="entry name" value="Glyco_transf_4"/>
    <property type="match status" value="1"/>
</dbReference>
<feature type="domain" description="Glycosyltransferase subfamily 4-like N-terminal" evidence="3">
    <location>
        <begin position="23"/>
        <end position="197"/>
    </location>
</feature>
<dbReference type="EMBL" id="FOGU01000004">
    <property type="protein sequence ID" value="SER99276.1"/>
    <property type="molecule type" value="Genomic_DNA"/>
</dbReference>
<evidence type="ECO:0000313" key="5">
    <source>
        <dbReference type="Proteomes" id="UP000198885"/>
    </source>
</evidence>
<dbReference type="RefSeq" id="WP_177190425.1">
    <property type="nucleotide sequence ID" value="NZ_FOGU01000004.1"/>
</dbReference>
<dbReference type="PANTHER" id="PTHR12526:SF510">
    <property type="entry name" value="D-INOSITOL 3-PHOSPHATE GLYCOSYLTRANSFERASE"/>
    <property type="match status" value="1"/>
</dbReference>
<evidence type="ECO:0000313" key="4">
    <source>
        <dbReference type="EMBL" id="SER99276.1"/>
    </source>
</evidence>
<dbReference type="Proteomes" id="UP000198885">
    <property type="component" value="Unassembled WGS sequence"/>
</dbReference>
<dbReference type="PANTHER" id="PTHR12526">
    <property type="entry name" value="GLYCOSYLTRANSFERASE"/>
    <property type="match status" value="1"/>
</dbReference>
<dbReference type="STRING" id="641238.SAMN04490244_104313"/>
<dbReference type="CDD" id="cd03801">
    <property type="entry name" value="GT4_PimA-like"/>
    <property type="match status" value="1"/>
</dbReference>
<keyword evidence="1" id="KW-0328">Glycosyltransferase</keyword>
<gene>
    <name evidence="4" type="ORF">SAMN04490244_104313</name>
</gene>
<dbReference type="SUPFAM" id="SSF53756">
    <property type="entry name" value="UDP-Glycosyltransferase/glycogen phosphorylase"/>
    <property type="match status" value="1"/>
</dbReference>
<protein>
    <submittedName>
        <fullName evidence="4">Glycosyl transferase 4-like domain-containing protein</fullName>
    </submittedName>
</protein>
<accession>A0A1H9TQ05</accession>
<proteinExistence type="predicted"/>
<evidence type="ECO:0000256" key="2">
    <source>
        <dbReference type="ARBA" id="ARBA00022679"/>
    </source>
</evidence>